<evidence type="ECO:0000259" key="1">
    <source>
        <dbReference type="PROSITE" id="PS50883"/>
    </source>
</evidence>
<dbReference type="PROSITE" id="PS50887">
    <property type="entry name" value="GGDEF"/>
    <property type="match status" value="1"/>
</dbReference>
<feature type="domain" description="GGDEF" evidence="2">
    <location>
        <begin position="248"/>
        <end position="381"/>
    </location>
</feature>
<dbReference type="NCBIfam" id="TIGR00254">
    <property type="entry name" value="GGDEF"/>
    <property type="match status" value="1"/>
</dbReference>
<feature type="domain" description="EAL" evidence="1">
    <location>
        <begin position="390"/>
        <end position="643"/>
    </location>
</feature>
<dbReference type="InterPro" id="IPR035919">
    <property type="entry name" value="EAL_sf"/>
</dbReference>
<comment type="caution">
    <text evidence="3">The sequence shown here is derived from an EMBL/GenBank/DDBJ whole genome shotgun (WGS) entry which is preliminary data.</text>
</comment>
<dbReference type="InterPro" id="IPR029787">
    <property type="entry name" value="Nucleotide_cyclase"/>
</dbReference>
<dbReference type="CDD" id="cd01949">
    <property type="entry name" value="GGDEF"/>
    <property type="match status" value="1"/>
</dbReference>
<dbReference type="CDD" id="cd01948">
    <property type="entry name" value="EAL"/>
    <property type="match status" value="1"/>
</dbReference>
<dbReference type="Pfam" id="PF08448">
    <property type="entry name" value="PAS_4"/>
    <property type="match status" value="1"/>
</dbReference>
<dbReference type="PANTHER" id="PTHR44757:SF2">
    <property type="entry name" value="BIOFILM ARCHITECTURE MAINTENANCE PROTEIN MBAA"/>
    <property type="match status" value="1"/>
</dbReference>
<evidence type="ECO:0000259" key="2">
    <source>
        <dbReference type="PROSITE" id="PS50887"/>
    </source>
</evidence>
<keyword evidence="4" id="KW-1185">Reference proteome</keyword>
<dbReference type="PANTHER" id="PTHR44757">
    <property type="entry name" value="DIGUANYLATE CYCLASE DGCP"/>
    <property type="match status" value="1"/>
</dbReference>
<evidence type="ECO:0000313" key="4">
    <source>
        <dbReference type="Proteomes" id="UP000242310"/>
    </source>
</evidence>
<name>A0A2P8HCI7_9BACI</name>
<proteinExistence type="predicted"/>
<dbReference type="InterPro" id="IPR043128">
    <property type="entry name" value="Rev_trsase/Diguanyl_cyclase"/>
</dbReference>
<dbReference type="PROSITE" id="PS50883">
    <property type="entry name" value="EAL"/>
    <property type="match status" value="1"/>
</dbReference>
<dbReference type="OrthoDB" id="9759607at2"/>
<dbReference type="InterPro" id="IPR013656">
    <property type="entry name" value="PAS_4"/>
</dbReference>
<sequence length="646" mass="73432">MYMYDLNHDQGMFLLTPDSKILDAFIRPSSMPQVVEGEQIGSYLTPAAAAALQEAVQKGEQTMLDLQFREMSGTYTYQFMKFSSGRIILRETEQAGSTSVKSMAHYFQQSPQPLLLTSRAGVIKDMNEAFEAFVGEPARKYIGEHLNAFFPEFTSDWVYDRLEDPEHEDAFHRAANVNQIGGEIERVHCTFVPEEGGAYYVIEMVTDNTSPLAGFSRWHEDALTGLPNRLVMSQKLQDALLQAEQDRTQCAVLFIDIDRFRLINETLGHVVGDQVLQLLAARLQSNVRKTDLLVRLGGDEFMLLISHVKEADEVEYVAERLLASLHPPLEIDGFEFHLRASIGAATYPAHGTTPDMLIKAADAAMFKAKNDPVENIRVYKSQMSQDFAEWFYVENDLQKALMQNEFELLYQPQFHIDGEKVCGVEVLVRWNHPQRGMLAPGQFLPVAEDTGLIVDLGHQVLKQACRQMKAWQQTYDTKIPISVNVSMKQFMQKDFVTKVENIILETGLAPTCLELEVTETVTMDIERTYKVLQQLKKLGVKISLDDFGTGYSSLQHLNELPFDVFKVDQSFVKKMVHHERGRAMVHTMLKLGEIFNVKVVVEGVETEFEWETIKTYGNPLLQGYKFSHPLTEDQFSNLLRQTPAED</sequence>
<dbReference type="Pfam" id="PF00990">
    <property type="entry name" value="GGDEF"/>
    <property type="match status" value="1"/>
</dbReference>
<dbReference type="AlphaFoldDB" id="A0A2P8HCI7"/>
<accession>A0A2P8HCI7</accession>
<dbReference type="SUPFAM" id="SSF141868">
    <property type="entry name" value="EAL domain-like"/>
    <property type="match status" value="1"/>
</dbReference>
<dbReference type="SMART" id="SM00052">
    <property type="entry name" value="EAL"/>
    <property type="match status" value="1"/>
</dbReference>
<dbReference type="SMART" id="SM00267">
    <property type="entry name" value="GGDEF"/>
    <property type="match status" value="1"/>
</dbReference>
<dbReference type="SUPFAM" id="SSF55073">
    <property type="entry name" value="Nucleotide cyclase"/>
    <property type="match status" value="1"/>
</dbReference>
<organism evidence="3 4">
    <name type="scientific">Salsuginibacillus halophilus</name>
    <dbReference type="NCBI Taxonomy" id="517424"/>
    <lineage>
        <taxon>Bacteria</taxon>
        <taxon>Bacillati</taxon>
        <taxon>Bacillota</taxon>
        <taxon>Bacilli</taxon>
        <taxon>Bacillales</taxon>
        <taxon>Bacillaceae</taxon>
        <taxon>Salsuginibacillus</taxon>
    </lineage>
</organism>
<evidence type="ECO:0000313" key="3">
    <source>
        <dbReference type="EMBL" id="PSL43953.1"/>
    </source>
</evidence>
<dbReference type="InterPro" id="IPR000160">
    <property type="entry name" value="GGDEF_dom"/>
</dbReference>
<protein>
    <submittedName>
        <fullName evidence="3">Diguanylate cyclase (GGDEF)-like protein</fullName>
    </submittedName>
</protein>
<dbReference type="InterPro" id="IPR001633">
    <property type="entry name" value="EAL_dom"/>
</dbReference>
<dbReference type="InterPro" id="IPR035965">
    <property type="entry name" value="PAS-like_dom_sf"/>
</dbReference>
<dbReference type="Gene3D" id="3.30.70.270">
    <property type="match status" value="1"/>
</dbReference>
<reference evidence="3 4" key="1">
    <citation type="submission" date="2018-03" db="EMBL/GenBank/DDBJ databases">
        <title>Genomic Encyclopedia of Type Strains, Phase III (KMG-III): the genomes of soil and plant-associated and newly described type strains.</title>
        <authorList>
            <person name="Whitman W."/>
        </authorList>
    </citation>
    <scope>NUCLEOTIDE SEQUENCE [LARGE SCALE GENOMIC DNA]</scope>
    <source>
        <strain evidence="3 4">CGMCC 1.07653</strain>
    </source>
</reference>
<dbReference type="SUPFAM" id="SSF55785">
    <property type="entry name" value="PYP-like sensor domain (PAS domain)"/>
    <property type="match status" value="1"/>
</dbReference>
<dbReference type="InterPro" id="IPR052155">
    <property type="entry name" value="Biofilm_reg_signaling"/>
</dbReference>
<dbReference type="Gene3D" id="3.30.450.20">
    <property type="entry name" value="PAS domain"/>
    <property type="match status" value="1"/>
</dbReference>
<dbReference type="Pfam" id="PF00563">
    <property type="entry name" value="EAL"/>
    <property type="match status" value="1"/>
</dbReference>
<dbReference type="EMBL" id="PYAV01000009">
    <property type="protein sequence ID" value="PSL43953.1"/>
    <property type="molecule type" value="Genomic_DNA"/>
</dbReference>
<dbReference type="Proteomes" id="UP000242310">
    <property type="component" value="Unassembled WGS sequence"/>
</dbReference>
<dbReference type="Gene3D" id="3.20.20.450">
    <property type="entry name" value="EAL domain"/>
    <property type="match status" value="1"/>
</dbReference>
<gene>
    <name evidence="3" type="ORF">B0H94_1098</name>
</gene>